<reference evidence="2 3" key="2">
    <citation type="submission" date="2018-11" db="EMBL/GenBank/DDBJ databases">
        <authorList>
            <consortium name="Pathogen Informatics"/>
        </authorList>
    </citation>
    <scope>NUCLEOTIDE SEQUENCE [LARGE SCALE GENOMIC DNA]</scope>
    <source>
        <strain evidence="2 3">MHpl1</strain>
    </source>
</reference>
<name>A0A0N4WX83_HAEPC</name>
<evidence type="ECO:0000313" key="2">
    <source>
        <dbReference type="EMBL" id="VDO59768.1"/>
    </source>
</evidence>
<accession>A0A0N4WX83</accession>
<dbReference type="WBParaSite" id="HPLM_0001641101-mRNA-1">
    <property type="protein sequence ID" value="HPLM_0001641101-mRNA-1"/>
    <property type="gene ID" value="HPLM_0001641101"/>
</dbReference>
<dbReference type="EMBL" id="UZAF01019402">
    <property type="protein sequence ID" value="VDO59768.1"/>
    <property type="molecule type" value="Genomic_DNA"/>
</dbReference>
<feature type="compositionally biased region" description="Basic and acidic residues" evidence="1">
    <location>
        <begin position="124"/>
        <end position="146"/>
    </location>
</feature>
<proteinExistence type="predicted"/>
<evidence type="ECO:0000313" key="4">
    <source>
        <dbReference type="WBParaSite" id="HPLM_0001641101-mRNA-1"/>
    </source>
</evidence>
<evidence type="ECO:0000256" key="1">
    <source>
        <dbReference type="SAM" id="MobiDB-lite"/>
    </source>
</evidence>
<reference evidence="4" key="1">
    <citation type="submission" date="2017-02" db="UniProtKB">
        <authorList>
            <consortium name="WormBaseParasite"/>
        </authorList>
    </citation>
    <scope>IDENTIFICATION</scope>
</reference>
<protein>
    <submittedName>
        <fullName evidence="4">Pentatricopeptide repeat-containing protein</fullName>
    </submittedName>
</protein>
<dbReference type="Proteomes" id="UP000268014">
    <property type="component" value="Unassembled WGS sequence"/>
</dbReference>
<organism evidence="4">
    <name type="scientific">Haemonchus placei</name>
    <name type="common">Barber's pole worm</name>
    <dbReference type="NCBI Taxonomy" id="6290"/>
    <lineage>
        <taxon>Eukaryota</taxon>
        <taxon>Metazoa</taxon>
        <taxon>Ecdysozoa</taxon>
        <taxon>Nematoda</taxon>
        <taxon>Chromadorea</taxon>
        <taxon>Rhabditida</taxon>
        <taxon>Rhabditina</taxon>
        <taxon>Rhabditomorpha</taxon>
        <taxon>Strongyloidea</taxon>
        <taxon>Trichostrongylidae</taxon>
        <taxon>Haemonchus</taxon>
    </lineage>
</organism>
<keyword evidence="3" id="KW-1185">Reference proteome</keyword>
<evidence type="ECO:0000313" key="3">
    <source>
        <dbReference type="Proteomes" id="UP000268014"/>
    </source>
</evidence>
<feature type="region of interest" description="Disordered" evidence="1">
    <location>
        <begin position="117"/>
        <end position="159"/>
    </location>
</feature>
<gene>
    <name evidence="2" type="ORF">HPLM_LOCUS16403</name>
</gene>
<dbReference type="AlphaFoldDB" id="A0A0N4WX83"/>
<dbReference type="OrthoDB" id="5830942at2759"/>
<sequence>MVNCAVCGKIIYAAKAKRTTGSLPQNAILFMSLALAGHMDMELARKLLDPATKKREYVCQRHVVQAAQFLLAEMAMLGSRIRHFDDPSASGRTAYVAFVDIPQSIVHNLNYASEVDVEESQCGEGEHDAGEEARDFKVSEEEHTESPEEDSGEVNATYM</sequence>